<keyword evidence="1" id="KW-0812">Transmembrane</keyword>
<keyword evidence="1" id="KW-0472">Membrane</keyword>
<name>A0A1Y2J2Y9_TRAC3</name>
<organism evidence="2 3">
    <name type="scientific">Trametes coccinea (strain BRFM310)</name>
    <name type="common">Pycnoporus coccineus</name>
    <dbReference type="NCBI Taxonomy" id="1353009"/>
    <lineage>
        <taxon>Eukaryota</taxon>
        <taxon>Fungi</taxon>
        <taxon>Dikarya</taxon>
        <taxon>Basidiomycota</taxon>
        <taxon>Agaricomycotina</taxon>
        <taxon>Agaricomycetes</taxon>
        <taxon>Polyporales</taxon>
        <taxon>Polyporaceae</taxon>
        <taxon>Trametes</taxon>
    </lineage>
</organism>
<proteinExistence type="predicted"/>
<keyword evidence="3" id="KW-1185">Reference proteome</keyword>
<dbReference type="STRING" id="1353009.A0A1Y2J2Y9"/>
<sequence>MTFAAIAVPGSVEVERAFSFAVVLMVQMFFVGRIWQLGRRHWYLSVFIGATAITAFVTGLVATVRGSAFGIGNSHPAYIDGLSAASAGLQLVTDIMINVALYWLCSKCKHDPSGDIFRKAFVNLINRGVLSTCVQS</sequence>
<evidence type="ECO:0000313" key="3">
    <source>
        <dbReference type="Proteomes" id="UP000193067"/>
    </source>
</evidence>
<feature type="transmembrane region" description="Helical" evidence="1">
    <location>
        <begin position="17"/>
        <end position="35"/>
    </location>
</feature>
<reference evidence="2 3" key="1">
    <citation type="journal article" date="2015" name="Biotechnol. Biofuels">
        <title>Enhanced degradation of softwood versus hardwood by the white-rot fungus Pycnoporus coccineus.</title>
        <authorList>
            <person name="Couturier M."/>
            <person name="Navarro D."/>
            <person name="Chevret D."/>
            <person name="Henrissat B."/>
            <person name="Piumi F."/>
            <person name="Ruiz-Duenas F.J."/>
            <person name="Martinez A.T."/>
            <person name="Grigoriev I.V."/>
            <person name="Riley R."/>
            <person name="Lipzen A."/>
            <person name="Berrin J.G."/>
            <person name="Master E.R."/>
            <person name="Rosso M.N."/>
        </authorList>
    </citation>
    <scope>NUCLEOTIDE SEQUENCE [LARGE SCALE GENOMIC DNA]</scope>
    <source>
        <strain evidence="2 3">BRFM310</strain>
    </source>
</reference>
<feature type="transmembrane region" description="Helical" evidence="1">
    <location>
        <begin position="84"/>
        <end position="104"/>
    </location>
</feature>
<gene>
    <name evidence="2" type="ORF">PYCCODRAFT_587546</name>
</gene>
<evidence type="ECO:0000256" key="1">
    <source>
        <dbReference type="SAM" id="Phobius"/>
    </source>
</evidence>
<evidence type="ECO:0000313" key="2">
    <source>
        <dbReference type="EMBL" id="OSD07253.1"/>
    </source>
</evidence>
<dbReference type="OrthoDB" id="2751245at2759"/>
<keyword evidence="1" id="KW-1133">Transmembrane helix</keyword>
<feature type="transmembrane region" description="Helical" evidence="1">
    <location>
        <begin position="42"/>
        <end position="64"/>
    </location>
</feature>
<dbReference type="Proteomes" id="UP000193067">
    <property type="component" value="Unassembled WGS sequence"/>
</dbReference>
<accession>A0A1Y2J2Y9</accession>
<dbReference type="AlphaFoldDB" id="A0A1Y2J2Y9"/>
<dbReference type="EMBL" id="KZ084088">
    <property type="protein sequence ID" value="OSD07253.1"/>
    <property type="molecule type" value="Genomic_DNA"/>
</dbReference>
<protein>
    <submittedName>
        <fullName evidence="2">Uncharacterized protein</fullName>
    </submittedName>
</protein>